<keyword evidence="3" id="KW-0732">Signal</keyword>
<dbReference type="InterPro" id="IPR042418">
    <property type="entry name" value="TXNDC15"/>
</dbReference>
<dbReference type="InterPro" id="IPR036249">
    <property type="entry name" value="Thioredoxin-like_sf"/>
</dbReference>
<dbReference type="PROSITE" id="PS51352">
    <property type="entry name" value="THIOREDOXIN_2"/>
    <property type="match status" value="1"/>
</dbReference>
<protein>
    <recommendedName>
        <fullName evidence="4">Thioredoxin domain-containing protein</fullName>
    </recommendedName>
</protein>
<dbReference type="InterPro" id="IPR013766">
    <property type="entry name" value="Thioredoxin_domain"/>
</dbReference>
<evidence type="ECO:0000256" key="1">
    <source>
        <dbReference type="SAM" id="MobiDB-lite"/>
    </source>
</evidence>
<organism evidence="5">
    <name type="scientific">Scylla olivacea</name>
    <name type="common">Orange mud crab</name>
    <name type="synonym">Cancer olivacea</name>
    <dbReference type="NCBI Taxonomy" id="85551"/>
    <lineage>
        <taxon>Eukaryota</taxon>
        <taxon>Metazoa</taxon>
        <taxon>Ecdysozoa</taxon>
        <taxon>Arthropoda</taxon>
        <taxon>Crustacea</taxon>
        <taxon>Multicrustacea</taxon>
        <taxon>Malacostraca</taxon>
        <taxon>Eumalacostraca</taxon>
        <taxon>Eucarida</taxon>
        <taxon>Decapoda</taxon>
        <taxon>Pleocyemata</taxon>
        <taxon>Brachyura</taxon>
        <taxon>Eubrachyura</taxon>
        <taxon>Portunoidea</taxon>
        <taxon>Portunidae</taxon>
        <taxon>Portuninae</taxon>
        <taxon>Scylla</taxon>
    </lineage>
</organism>
<dbReference type="GO" id="GO:0005929">
    <property type="term" value="C:cilium"/>
    <property type="evidence" value="ECO:0007669"/>
    <property type="project" value="TreeGrafter"/>
</dbReference>
<feature type="compositionally biased region" description="Basic and acidic residues" evidence="1">
    <location>
        <begin position="169"/>
        <end position="214"/>
    </location>
</feature>
<keyword evidence="2" id="KW-0812">Transmembrane</keyword>
<feature type="chain" id="PRO_5006070404" description="Thioredoxin domain-containing protein" evidence="3">
    <location>
        <begin position="20"/>
        <end position="479"/>
    </location>
</feature>
<feature type="compositionally biased region" description="Polar residues" evidence="1">
    <location>
        <begin position="153"/>
        <end position="163"/>
    </location>
</feature>
<evidence type="ECO:0000256" key="2">
    <source>
        <dbReference type="SAM" id="Phobius"/>
    </source>
</evidence>
<feature type="compositionally biased region" description="Acidic residues" evidence="1">
    <location>
        <begin position="232"/>
        <end position="243"/>
    </location>
</feature>
<feature type="compositionally biased region" description="Low complexity" evidence="1">
    <location>
        <begin position="268"/>
        <end position="280"/>
    </location>
</feature>
<name>A0A0P4WBH5_SCYOL</name>
<dbReference type="PANTHER" id="PTHR14684">
    <property type="entry name" value="THIOREDOXIN DOMAIN-CONTAINING PROTEIN 15"/>
    <property type="match status" value="1"/>
</dbReference>
<dbReference type="SUPFAM" id="SSF52833">
    <property type="entry name" value="Thioredoxin-like"/>
    <property type="match status" value="1"/>
</dbReference>
<evidence type="ECO:0000256" key="3">
    <source>
        <dbReference type="SAM" id="SignalP"/>
    </source>
</evidence>
<dbReference type="PANTHER" id="PTHR14684:SF2">
    <property type="entry name" value="THIOREDOXIN DOMAIN-CONTAINING PROTEIN 15"/>
    <property type="match status" value="1"/>
</dbReference>
<evidence type="ECO:0000313" key="5">
    <source>
        <dbReference type="EMBL" id="JAI65894.1"/>
    </source>
</evidence>
<keyword evidence="2" id="KW-0472">Membrane</keyword>
<feature type="compositionally biased region" description="Basic and acidic residues" evidence="1">
    <location>
        <begin position="132"/>
        <end position="150"/>
    </location>
</feature>
<accession>A0A0P4WBH5</accession>
<evidence type="ECO:0000259" key="4">
    <source>
        <dbReference type="PROSITE" id="PS51352"/>
    </source>
</evidence>
<keyword evidence="2" id="KW-1133">Transmembrane helix</keyword>
<reference evidence="5" key="1">
    <citation type="submission" date="2015-09" db="EMBL/GenBank/DDBJ databases">
        <title>Scylla olivacea transcriptome.</title>
        <authorList>
            <person name="Ikhwanuddin M."/>
        </authorList>
    </citation>
    <scope>NUCLEOTIDE SEQUENCE</scope>
</reference>
<dbReference type="Pfam" id="PF00085">
    <property type="entry name" value="Thioredoxin"/>
    <property type="match status" value="1"/>
</dbReference>
<feature type="transmembrane region" description="Helical" evidence="2">
    <location>
        <begin position="434"/>
        <end position="452"/>
    </location>
</feature>
<dbReference type="EMBL" id="GDRN01055939">
    <property type="protein sequence ID" value="JAI65894.1"/>
    <property type="molecule type" value="Transcribed_RNA"/>
</dbReference>
<feature type="compositionally biased region" description="Polar residues" evidence="1">
    <location>
        <begin position="256"/>
        <end position="266"/>
    </location>
</feature>
<dbReference type="AlphaFoldDB" id="A0A0P4WBH5"/>
<feature type="domain" description="Thioredoxin" evidence="4">
    <location>
        <begin position="285"/>
        <end position="407"/>
    </location>
</feature>
<proteinExistence type="predicted"/>
<dbReference type="Gene3D" id="3.40.30.10">
    <property type="entry name" value="Glutaredoxin"/>
    <property type="match status" value="1"/>
</dbReference>
<feature type="signal peptide" evidence="3">
    <location>
        <begin position="1"/>
        <end position="19"/>
    </location>
</feature>
<sequence length="479" mass="52763">MLQTRTFILLLVCITGAKSWQGSIETADEHVTENTECLKDRSAEKYLDGAETSCKKSAVISEEGECSAVDGVAQDEADCGTFTDEEDDQSALLMLEQEDQEFAAEDNTAPEECPQQSSEKDTCESVDSSQDLPKEEHHDEFITESVDVKPDSIVQNGTQSQPMESDEEITVHKSSGDLTTRTDESTNEEPKKELESEHENIPLRDILLKLKPEGLTDDEEEQSSDYSVSESNMEDESEVEEEALVSSGSPEKQEQNLDSNGTKGSTDGNGANSSGGSKKAVCSEVNATDPIDDVEVINATTLLKLLQVDPNVTSRSSSGPCYLIYFFSPYCPFSIMGSPYVNALARSVPNIPVYGLDSIEHHSVNARYGVMGTPTLLLFHNGNGVGRYNASEYSVAQLMSFIKHYTDQELTDINVTSSDFRAKLPSQLAEARPYALWAAWIFLLSFASWLFLTSELCARLTEAILNNWREAEAQNDHQD</sequence>
<feature type="region of interest" description="Disordered" evidence="1">
    <location>
        <begin position="98"/>
        <end position="281"/>
    </location>
</feature>
<dbReference type="GO" id="GO:0060271">
    <property type="term" value="P:cilium assembly"/>
    <property type="evidence" value="ECO:0007669"/>
    <property type="project" value="TreeGrafter"/>
</dbReference>